<dbReference type="SUPFAM" id="SSF53254">
    <property type="entry name" value="Phosphoglycerate mutase-like"/>
    <property type="match status" value="1"/>
</dbReference>
<dbReference type="EMBL" id="JBBYAF010000041">
    <property type="protein sequence ID" value="MEL3974032.1"/>
    <property type="molecule type" value="Genomic_DNA"/>
</dbReference>
<comment type="caution">
    <text evidence="1">The sequence shown here is derived from an EMBL/GenBank/DDBJ whole genome shotgun (WGS) entry which is preliminary data.</text>
</comment>
<dbReference type="Gene3D" id="3.40.50.1240">
    <property type="entry name" value="Phosphoglycerate mutase-like"/>
    <property type="match status" value="1"/>
</dbReference>
<sequence length="194" mass="22799">MKIGLIRHFKVKRGYPNSIVSSKELMNWVEEYEASDVEENEVELSGIKWETCYSSSMRRAEVTARRVFKGDVILLDDLREIPLTPLFPSRVKLPLFIHLFAIRMAWWFNHPSQAESKKVVLEKIKRIVDRVISENQDILIVGHGGVMMFMRRELIRRGFSGPSFKRPENGKVYIFEKKKDDSRNHPSRAYIIKF</sequence>
<accession>A0ABU9KEZ6</accession>
<keyword evidence="2" id="KW-1185">Reference proteome</keyword>
<organism evidence="1 2">
    <name type="scientific">Rossellomorea oryzaecorticis</name>
    <dbReference type="NCBI Taxonomy" id="1396505"/>
    <lineage>
        <taxon>Bacteria</taxon>
        <taxon>Bacillati</taxon>
        <taxon>Bacillota</taxon>
        <taxon>Bacilli</taxon>
        <taxon>Bacillales</taxon>
        <taxon>Bacillaceae</taxon>
        <taxon>Rossellomorea</taxon>
    </lineage>
</organism>
<proteinExistence type="predicted"/>
<dbReference type="Pfam" id="PF00300">
    <property type="entry name" value="His_Phos_1"/>
    <property type="match status" value="1"/>
</dbReference>
<evidence type="ECO:0000313" key="2">
    <source>
        <dbReference type="Proteomes" id="UP001389717"/>
    </source>
</evidence>
<protein>
    <submittedName>
        <fullName evidence="1">Histidine phosphatase family protein</fullName>
    </submittedName>
</protein>
<reference evidence="1 2" key="1">
    <citation type="submission" date="2024-04" db="EMBL/GenBank/DDBJ databases">
        <title>Bacillus oryzaecorticis sp. nov., a moderately halophilic bacterium isolated from rice husks.</title>
        <authorList>
            <person name="Zhu H.-S."/>
        </authorList>
    </citation>
    <scope>NUCLEOTIDE SEQUENCE [LARGE SCALE GENOMIC DNA]</scope>
    <source>
        <strain evidence="1 2">ZC255</strain>
    </source>
</reference>
<name>A0ABU9KEZ6_9BACI</name>
<dbReference type="InterPro" id="IPR013078">
    <property type="entry name" value="His_Pase_superF_clade-1"/>
</dbReference>
<dbReference type="Proteomes" id="UP001389717">
    <property type="component" value="Unassembled WGS sequence"/>
</dbReference>
<gene>
    <name evidence="1" type="ORF">AAEO50_17245</name>
</gene>
<dbReference type="InterPro" id="IPR029033">
    <property type="entry name" value="His_PPase_superfam"/>
</dbReference>
<dbReference type="RefSeq" id="WP_341985548.1">
    <property type="nucleotide sequence ID" value="NZ_JBBYAF010000041.1"/>
</dbReference>
<evidence type="ECO:0000313" key="1">
    <source>
        <dbReference type="EMBL" id="MEL3974032.1"/>
    </source>
</evidence>